<evidence type="ECO:0000313" key="4">
    <source>
        <dbReference type="Proteomes" id="UP000284283"/>
    </source>
</evidence>
<dbReference type="Pfam" id="PF00132">
    <property type="entry name" value="Hexapep"/>
    <property type="match status" value="1"/>
</dbReference>
<dbReference type="AlphaFoldDB" id="A0AAE8F7X3"/>
<dbReference type="InterPro" id="IPR051159">
    <property type="entry name" value="Hexapeptide_acetyltransf"/>
</dbReference>
<dbReference type="KEGG" id="xva:C7V42_13405"/>
<evidence type="ECO:0000256" key="1">
    <source>
        <dbReference type="ARBA" id="ARBA00007274"/>
    </source>
</evidence>
<dbReference type="EMBL" id="PYTT01000075">
    <property type="protein sequence ID" value="RNL03521.1"/>
    <property type="molecule type" value="Genomic_DNA"/>
</dbReference>
<dbReference type="Gene3D" id="2.160.10.10">
    <property type="entry name" value="Hexapeptide repeat proteins"/>
    <property type="match status" value="1"/>
</dbReference>
<dbReference type="PANTHER" id="PTHR23416">
    <property type="entry name" value="SIALIC ACID SYNTHASE-RELATED"/>
    <property type="match status" value="1"/>
</dbReference>
<reference evidence="3 4" key="1">
    <citation type="submission" date="2018-03" db="EMBL/GenBank/DDBJ databases">
        <authorList>
            <person name="Wu G."/>
        </authorList>
    </citation>
    <scope>NUCLEOTIDE SEQUENCE [LARGE SCALE GENOMIC DNA]</scope>
    <source>
        <strain evidence="3 4">SAM-118</strain>
    </source>
</reference>
<dbReference type="RefSeq" id="WP_010365667.1">
    <property type="nucleotide sequence ID" value="NZ_CP025272.1"/>
</dbReference>
<dbReference type="SUPFAM" id="SSF51161">
    <property type="entry name" value="Trimeric LpxA-like enzymes"/>
    <property type="match status" value="1"/>
</dbReference>
<protein>
    <submittedName>
        <fullName evidence="3">Acetyltransferase</fullName>
    </submittedName>
</protein>
<dbReference type="InterPro" id="IPR011004">
    <property type="entry name" value="Trimer_LpxA-like_sf"/>
</dbReference>
<dbReference type="PANTHER" id="PTHR23416:SF23">
    <property type="entry name" value="ACETYLTRANSFERASE C18B11.09C-RELATED"/>
    <property type="match status" value="1"/>
</dbReference>
<evidence type="ECO:0000313" key="3">
    <source>
        <dbReference type="EMBL" id="RNL03521.1"/>
    </source>
</evidence>
<comment type="similarity">
    <text evidence="1">Belongs to the transferase hexapeptide repeat family.</text>
</comment>
<accession>A0AAE8F7X3</accession>
<evidence type="ECO:0000256" key="2">
    <source>
        <dbReference type="ARBA" id="ARBA00022679"/>
    </source>
</evidence>
<keyword evidence="2" id="KW-0808">Transferase</keyword>
<dbReference type="InterPro" id="IPR001451">
    <property type="entry name" value="Hexapep"/>
</dbReference>
<proteinExistence type="inferred from homology"/>
<comment type="caution">
    <text evidence="3">The sequence shown here is derived from an EMBL/GenBank/DDBJ whole genome shotgun (WGS) entry which is preliminary data.</text>
</comment>
<name>A0AAE8F7X3_XANVA</name>
<sequence>MSIGEDEFKALLRKILADPETEAFVKNIVLNRPLIFESANGSNTLHIAPTAVVNNATFNLSSGNIQVQDWAFFGHEVKLLTGSHDARVLNRDRQTAVPKSGRDIVVGQGAWICTGAIILGPCTIGEHAVVAAGAVVNRDVPSFAVVGGVPAKIIKMVDSHLTTNGGIDETV</sequence>
<organism evidence="3 4">
    <name type="scientific">Xanthomonas vasicola pv. vasculorum</name>
    <dbReference type="NCBI Taxonomy" id="325776"/>
    <lineage>
        <taxon>Bacteria</taxon>
        <taxon>Pseudomonadati</taxon>
        <taxon>Pseudomonadota</taxon>
        <taxon>Gammaproteobacteria</taxon>
        <taxon>Lysobacterales</taxon>
        <taxon>Lysobacteraceae</taxon>
        <taxon>Xanthomonas</taxon>
    </lineage>
</organism>
<dbReference type="Proteomes" id="UP000284283">
    <property type="component" value="Unassembled WGS sequence"/>
</dbReference>
<gene>
    <name evidence="3" type="ORF">C9386_08395</name>
</gene>
<dbReference type="GO" id="GO:0008374">
    <property type="term" value="F:O-acyltransferase activity"/>
    <property type="evidence" value="ECO:0007669"/>
    <property type="project" value="TreeGrafter"/>
</dbReference>